<keyword evidence="7" id="KW-0227">DNA damage</keyword>
<dbReference type="PANTHER" id="PTHR10211:SF0">
    <property type="entry name" value="DEOXYRIBODIPYRIMIDINE PHOTO-LYASE"/>
    <property type="match status" value="1"/>
</dbReference>
<evidence type="ECO:0000256" key="4">
    <source>
        <dbReference type="ARBA" id="ARBA00013149"/>
    </source>
</evidence>
<comment type="catalytic activity">
    <reaction evidence="13">
        <text>cyclobutadipyrimidine (in DNA) = 2 pyrimidine residues (in DNA).</text>
        <dbReference type="EC" id="4.1.99.3"/>
    </reaction>
</comment>
<evidence type="ECO:0000256" key="1">
    <source>
        <dbReference type="ARBA" id="ARBA00001932"/>
    </source>
</evidence>
<feature type="domain" description="Photolyase/cryptochrome alpha/beta" evidence="14">
    <location>
        <begin position="23"/>
        <end position="155"/>
    </location>
</feature>
<evidence type="ECO:0000256" key="6">
    <source>
        <dbReference type="ARBA" id="ARBA00022630"/>
    </source>
</evidence>
<dbReference type="Gene3D" id="1.25.40.80">
    <property type="match status" value="1"/>
</dbReference>
<dbReference type="InterPro" id="IPR052219">
    <property type="entry name" value="Photolyase_Class-2"/>
</dbReference>
<evidence type="ECO:0000259" key="14">
    <source>
        <dbReference type="PROSITE" id="PS51645"/>
    </source>
</evidence>
<dbReference type="Gene3D" id="3.40.50.620">
    <property type="entry name" value="HUPs"/>
    <property type="match status" value="1"/>
</dbReference>
<evidence type="ECO:0000313" key="15">
    <source>
        <dbReference type="EMBL" id="AKF07691.1"/>
    </source>
</evidence>
<dbReference type="SUPFAM" id="SSF48173">
    <property type="entry name" value="Cryptochrome/photolyase FAD-binding domain"/>
    <property type="match status" value="1"/>
</dbReference>
<keyword evidence="6" id="KW-0285">Flavoprotein</keyword>
<dbReference type="GO" id="GO:0003904">
    <property type="term" value="F:deoxyribodipyrimidine photo-lyase activity"/>
    <property type="evidence" value="ECO:0007669"/>
    <property type="project" value="UniProtKB-EC"/>
</dbReference>
<dbReference type="RefSeq" id="WP_053234921.1">
    <property type="nucleotide sequence ID" value="NZ_CP011125.1"/>
</dbReference>
<keyword evidence="16" id="KW-1185">Reference proteome</keyword>
<dbReference type="GO" id="GO:0003677">
    <property type="term" value="F:DNA binding"/>
    <property type="evidence" value="ECO:0007669"/>
    <property type="project" value="UniProtKB-KW"/>
</dbReference>
<comment type="cofactor">
    <cofactor evidence="1">
        <name>(6R)-5,10-methylene-5,6,7,8-tetrahydrofolate</name>
        <dbReference type="ChEBI" id="CHEBI:15636"/>
    </cofactor>
</comment>
<dbReference type="OrthoDB" id="9772484at2"/>
<keyword evidence="9" id="KW-0238">DNA-binding</keyword>
<protein>
    <recommendedName>
        <fullName evidence="5">Deoxyribodipyrimidine photo-lyase</fullName>
        <ecNumber evidence="4">4.1.99.3</ecNumber>
    </recommendedName>
    <alternativeName>
        <fullName evidence="12">DNA photolyase</fullName>
    </alternativeName>
</protein>
<keyword evidence="11 15" id="KW-0456">Lyase</keyword>
<evidence type="ECO:0000256" key="11">
    <source>
        <dbReference type="ARBA" id="ARBA00023239"/>
    </source>
</evidence>
<evidence type="ECO:0000256" key="10">
    <source>
        <dbReference type="ARBA" id="ARBA00023204"/>
    </source>
</evidence>
<evidence type="ECO:0000256" key="12">
    <source>
        <dbReference type="ARBA" id="ARBA00031671"/>
    </source>
</evidence>
<dbReference type="InterPro" id="IPR006050">
    <property type="entry name" value="DNA_photolyase_N"/>
</dbReference>
<dbReference type="STRING" id="927083.DB32_004840"/>
<organism evidence="15 16">
    <name type="scientific">Sandaracinus amylolyticus</name>
    <dbReference type="NCBI Taxonomy" id="927083"/>
    <lineage>
        <taxon>Bacteria</taxon>
        <taxon>Pseudomonadati</taxon>
        <taxon>Myxococcota</taxon>
        <taxon>Polyangia</taxon>
        <taxon>Polyangiales</taxon>
        <taxon>Sandaracinaceae</taxon>
        <taxon>Sandaracinus</taxon>
    </lineage>
</organism>
<accession>A0A0F6YKW1</accession>
<evidence type="ECO:0000313" key="16">
    <source>
        <dbReference type="Proteomes" id="UP000034883"/>
    </source>
</evidence>
<dbReference type="SUPFAM" id="SSF52425">
    <property type="entry name" value="Cryptochrome/photolyase, N-terminal domain"/>
    <property type="match status" value="1"/>
</dbReference>
<sequence>MIDGAPAIRVAEVNARPVRRDGAFVLYWMIANRRARSSFPLERAIAWAKELDRPLVILEPLRCDYPFASDRFHRFVVDGMADNARAFAGAPVLHHPWVERRRGEGRGLIEALASHASVIVADDSPIPWLRGMVRAAAERVPIRVERVDHHGLMPLRATPRAFPVAHAFRRFLQKELPAHLAAWPNDDPFAHLVLPRLRALPREITERWPALDRDELRDPAALIARLPIDHTIGAIEDRGGHTAARARLAAFLEDGIDRYPNRSHPDDDASSRLSSWLHFGHVSSHEVLGALGARERWTPAKIAKKPTGTREGWWNVSDAGDAFLDELVTWRELGAVRCAHTDDFMRWEGLPAWARETLEQHARDPRPALYDRARLVRAETDDPVWNAAQRQLLAEGRIQNYLRMLWGKRVLAWTAHPREAFDLLVELNDRYSIDGRDPASWLNVGWVFGAYDRPWAPKRPIYGSVRYMTSESAKRKLRMKRWLAKWS</sequence>
<reference evidence="15 16" key="1">
    <citation type="submission" date="2015-03" db="EMBL/GenBank/DDBJ databases">
        <title>Genome assembly of Sandaracinus amylolyticus DSM 53668.</title>
        <authorList>
            <person name="Sharma G."/>
            <person name="Subramanian S."/>
        </authorList>
    </citation>
    <scope>NUCLEOTIDE SEQUENCE [LARGE SCALE GENOMIC DNA]</scope>
    <source>
        <strain evidence="15 16">DSM 53668</strain>
    </source>
</reference>
<name>A0A0F6YKW1_9BACT</name>
<dbReference type="GO" id="GO:0000719">
    <property type="term" value="P:photoreactive repair"/>
    <property type="evidence" value="ECO:0007669"/>
    <property type="project" value="TreeGrafter"/>
</dbReference>
<evidence type="ECO:0000256" key="2">
    <source>
        <dbReference type="ARBA" id="ARBA00001974"/>
    </source>
</evidence>
<dbReference type="KEGG" id="samy:DB32_004840"/>
<dbReference type="Proteomes" id="UP000034883">
    <property type="component" value="Chromosome"/>
</dbReference>
<evidence type="ECO:0000256" key="7">
    <source>
        <dbReference type="ARBA" id="ARBA00022763"/>
    </source>
</evidence>
<comment type="cofactor">
    <cofactor evidence="2">
        <name>FAD</name>
        <dbReference type="ChEBI" id="CHEBI:57692"/>
    </cofactor>
</comment>
<dbReference type="InterPro" id="IPR036134">
    <property type="entry name" value="Crypto/Photolyase_FAD-like_sf"/>
</dbReference>
<dbReference type="AlphaFoldDB" id="A0A0F6YKW1"/>
<dbReference type="InterPro" id="IPR014729">
    <property type="entry name" value="Rossmann-like_a/b/a_fold"/>
</dbReference>
<dbReference type="EC" id="4.1.99.3" evidence="4"/>
<dbReference type="PROSITE" id="PS51645">
    <property type="entry name" value="PHR_CRY_ALPHA_BETA"/>
    <property type="match status" value="1"/>
</dbReference>
<comment type="similarity">
    <text evidence="3">Belongs to the DNA photolyase class-2 family.</text>
</comment>
<dbReference type="Gene3D" id="1.10.579.10">
    <property type="entry name" value="DNA Cyclobutane Dipyrimidine Photolyase, subunit A, domain 3"/>
    <property type="match status" value="1"/>
</dbReference>
<evidence type="ECO:0000256" key="3">
    <source>
        <dbReference type="ARBA" id="ARBA00006409"/>
    </source>
</evidence>
<evidence type="ECO:0000256" key="8">
    <source>
        <dbReference type="ARBA" id="ARBA00022827"/>
    </source>
</evidence>
<dbReference type="PANTHER" id="PTHR10211">
    <property type="entry name" value="DEOXYRIBODIPYRIMIDINE PHOTOLYASE"/>
    <property type="match status" value="1"/>
</dbReference>
<dbReference type="InterPro" id="IPR036155">
    <property type="entry name" value="Crypto/Photolyase_N_sf"/>
</dbReference>
<proteinExistence type="inferred from homology"/>
<evidence type="ECO:0000256" key="5">
    <source>
        <dbReference type="ARBA" id="ARBA00014046"/>
    </source>
</evidence>
<dbReference type="EMBL" id="CP011125">
    <property type="protein sequence ID" value="AKF07691.1"/>
    <property type="molecule type" value="Genomic_DNA"/>
</dbReference>
<evidence type="ECO:0000256" key="13">
    <source>
        <dbReference type="ARBA" id="ARBA00033999"/>
    </source>
</evidence>
<keyword evidence="10" id="KW-0234">DNA repair</keyword>
<dbReference type="FunFam" id="1.10.579.10:FF:000002">
    <property type="entry name" value="Deoxyribodipyrimidine photolyase"/>
    <property type="match status" value="1"/>
</dbReference>
<evidence type="ECO:0000256" key="9">
    <source>
        <dbReference type="ARBA" id="ARBA00023125"/>
    </source>
</evidence>
<gene>
    <name evidence="15" type="ORF">DB32_004840</name>
</gene>
<keyword evidence="8" id="KW-0274">FAD</keyword>